<dbReference type="RefSeq" id="WP_354365801.1">
    <property type="nucleotide sequence ID" value="NZ_JBEPLO010000021.1"/>
</dbReference>
<keyword evidence="2" id="KW-1185">Reference proteome</keyword>
<dbReference type="Proteomes" id="UP001549122">
    <property type="component" value="Unassembled WGS sequence"/>
</dbReference>
<sequence>MNYEELTKKIEAWSEERGLHQADPKIQWMRVTEEVGEIRDVLLKPGKFENPDHAIKDAVGDSLVTIIVLAQQLGLDTVECLEEAYNEIKNRSGQMVNGTYVKSEDLEETKLGVLAQRRILPKIGDLGVQYLQNSEVEGFEGWEVLGWGTENAYKCTEEEAKKYPGYQWVPLEKLEKSQC</sequence>
<protein>
    <submittedName>
        <fullName evidence="1">NTP pyrophosphatase (Non-canonical NTP hydrolase)</fullName>
    </submittedName>
</protein>
<dbReference type="SUPFAM" id="SSF101386">
    <property type="entry name" value="all-alpha NTP pyrophosphatases"/>
    <property type="match status" value="1"/>
</dbReference>
<keyword evidence="1" id="KW-0378">Hydrolase</keyword>
<comment type="caution">
    <text evidence="1">The sequence shown here is derived from an EMBL/GenBank/DDBJ whole genome shotgun (WGS) entry which is preliminary data.</text>
</comment>
<evidence type="ECO:0000313" key="1">
    <source>
        <dbReference type="EMBL" id="MET3558674.1"/>
    </source>
</evidence>
<organism evidence="1 2">
    <name type="scientific">Streptococcus rupicaprae</name>
    <dbReference type="NCBI Taxonomy" id="759619"/>
    <lineage>
        <taxon>Bacteria</taxon>
        <taxon>Bacillati</taxon>
        <taxon>Bacillota</taxon>
        <taxon>Bacilli</taxon>
        <taxon>Lactobacillales</taxon>
        <taxon>Streptococcaceae</taxon>
        <taxon>Streptococcus</taxon>
    </lineage>
</organism>
<dbReference type="Gene3D" id="1.10.287.1080">
    <property type="entry name" value="MazG-like"/>
    <property type="match status" value="1"/>
</dbReference>
<reference evidence="1 2" key="1">
    <citation type="submission" date="2024-06" db="EMBL/GenBank/DDBJ databases">
        <title>Genomic Encyclopedia of Type Strains, Phase IV (KMG-IV): sequencing the most valuable type-strain genomes for metagenomic binning, comparative biology and taxonomic classification.</title>
        <authorList>
            <person name="Goeker M."/>
        </authorList>
    </citation>
    <scope>NUCLEOTIDE SEQUENCE [LARGE SCALE GENOMIC DNA]</scope>
    <source>
        <strain evidence="1 2">DSM 28303</strain>
    </source>
</reference>
<evidence type="ECO:0000313" key="2">
    <source>
        <dbReference type="Proteomes" id="UP001549122"/>
    </source>
</evidence>
<gene>
    <name evidence="1" type="ORF">ABID29_001800</name>
</gene>
<dbReference type="EMBL" id="JBEPLO010000021">
    <property type="protein sequence ID" value="MET3558674.1"/>
    <property type="molecule type" value="Genomic_DNA"/>
</dbReference>
<dbReference type="GO" id="GO:0016787">
    <property type="term" value="F:hydrolase activity"/>
    <property type="evidence" value="ECO:0007669"/>
    <property type="project" value="UniProtKB-KW"/>
</dbReference>
<dbReference type="CDD" id="cd11540">
    <property type="entry name" value="NTP-PPase_u3"/>
    <property type="match status" value="1"/>
</dbReference>
<proteinExistence type="predicted"/>
<accession>A0ABV2FJB9</accession>
<name>A0ABV2FJB9_9STRE</name>